<evidence type="ECO:0000256" key="2">
    <source>
        <dbReference type="ARBA" id="ARBA00022801"/>
    </source>
</evidence>
<dbReference type="InterPro" id="IPR027417">
    <property type="entry name" value="P-loop_NTPase"/>
</dbReference>
<accession>A0ABR0B902</accession>
<dbReference type="NCBIfam" id="TIGR01970">
    <property type="entry name" value="DEAH_box_HrpB"/>
    <property type="match status" value="1"/>
</dbReference>
<evidence type="ECO:0000256" key="1">
    <source>
        <dbReference type="ARBA" id="ARBA00022741"/>
    </source>
</evidence>
<name>A0ABR0B902_9CRUS</name>
<keyword evidence="3" id="KW-0347">Helicase</keyword>
<evidence type="ECO:0000256" key="5">
    <source>
        <dbReference type="SAM" id="MobiDB-lite"/>
    </source>
</evidence>
<dbReference type="InterPro" id="IPR007502">
    <property type="entry name" value="Helicase-assoc_dom"/>
</dbReference>
<gene>
    <name evidence="8" type="ORF">OUZ56_032456</name>
</gene>
<sequence>MKFAGAAAGSSLRVPATQRGATWSARGSLRTETERDDLTSRPPRRCAHRGFCAVTPLPIDAEMPRLLAELEARKTLVVVAEPGAGKTTRLPRALLDLDLPGEIIVLEPRRIAARMAARRVAEEAGERIGERVGYTVRFEDVSSSKTRLRFVTEGILTRRFATDPDLKGVSAVVLDEFHERHLHGDLAAAWLRDLRLRRPDLLVCVMSATLDAAAVATWFDAPIATVGGRTFPVAVTYLGADERPLEAQVVSGVRAALAATTGDILGFLPGAGEIRRAEEALAGLAGKEGLRIFPLHGDLPPEAQDQAVRKGPAGAARKVVLATNVAESSLTIDGVTAVVDSGLERIAGFDAWSGLSTLELAKSSRASCIQRAGRAGRTQAGTAFRLYAEGDFDRRPMHGTPEFARADLTDVELLLASLRKRDLPLLDPPKAEVRAQARALLERLGTTTADGEATPLGRKVLPLPVPVRLGCLIHQGISAGIGATAILAAAILSERDLRRETRVSFGNQGRTFGDRGADSSDVETLIDLFREVAFANFSGGAIRAAELDPGAVARVRKGVDALSRHGSLRGQATEDEGDQAGERLRRCLLAAFPDRVAKRKKAGGRDLALAGVGVATLAEASVVRHAEWMICASASVRRGRLEVESASEIDPMWLVELFPEKLVEEKLVTFNDATGRAVGLARTLYDGIVLDEAKFTPPPELLARTLAKALLAKGAHRLAKEGALDRLIHRVAFARRVLRSGVTPAGDSRDSQELAPLDDAAIEDAVSRACEGCASLNDLKDFDLADWLTNTLPRGVDAAAPETVKLPSGRVVPVHYERDQDPWVASYLQDFCGGGDRVLAVNGTPLVAHLLAPNKRPVQITRDLPNFFRTHYPAIRKELMRKAASIGEGTGRKRRTLRRVEGDLEGASARVRGPTSTCFDFPPGTNASTTSAPRTSASSIRLRRSMTAGSSVREIYGAGAARAPVDA</sequence>
<keyword evidence="9" id="KW-1185">Reference proteome</keyword>
<evidence type="ECO:0008006" key="10">
    <source>
        <dbReference type="Google" id="ProtNLM"/>
    </source>
</evidence>
<feature type="compositionally biased region" description="Low complexity" evidence="5">
    <location>
        <begin position="927"/>
        <end position="939"/>
    </location>
</feature>
<dbReference type="InterPro" id="IPR013689">
    <property type="entry name" value="RNA_helicase_ATP-dep_HrpB_C"/>
</dbReference>
<dbReference type="PROSITE" id="PS51192">
    <property type="entry name" value="HELICASE_ATP_BIND_1"/>
    <property type="match status" value="1"/>
</dbReference>
<keyword evidence="1" id="KW-0547">Nucleotide-binding</keyword>
<dbReference type="SMART" id="SM00490">
    <property type="entry name" value="HELICc"/>
    <property type="match status" value="1"/>
</dbReference>
<dbReference type="InterPro" id="IPR011545">
    <property type="entry name" value="DEAD/DEAH_box_helicase_dom"/>
</dbReference>
<evidence type="ECO:0000313" key="9">
    <source>
        <dbReference type="Proteomes" id="UP001234178"/>
    </source>
</evidence>
<dbReference type="Proteomes" id="UP001234178">
    <property type="component" value="Unassembled WGS sequence"/>
</dbReference>
<organism evidence="8 9">
    <name type="scientific">Daphnia magna</name>
    <dbReference type="NCBI Taxonomy" id="35525"/>
    <lineage>
        <taxon>Eukaryota</taxon>
        <taxon>Metazoa</taxon>
        <taxon>Ecdysozoa</taxon>
        <taxon>Arthropoda</taxon>
        <taxon>Crustacea</taxon>
        <taxon>Branchiopoda</taxon>
        <taxon>Diplostraca</taxon>
        <taxon>Cladocera</taxon>
        <taxon>Anomopoda</taxon>
        <taxon>Daphniidae</taxon>
        <taxon>Daphnia</taxon>
    </lineage>
</organism>
<dbReference type="InterPro" id="IPR001650">
    <property type="entry name" value="Helicase_C-like"/>
</dbReference>
<dbReference type="SUPFAM" id="SSF52540">
    <property type="entry name" value="P-loop containing nucleoside triphosphate hydrolases"/>
    <property type="match status" value="1"/>
</dbReference>
<evidence type="ECO:0000313" key="8">
    <source>
        <dbReference type="EMBL" id="KAK4045048.1"/>
    </source>
</evidence>
<evidence type="ECO:0000256" key="3">
    <source>
        <dbReference type="ARBA" id="ARBA00022806"/>
    </source>
</evidence>
<dbReference type="Pfam" id="PF00270">
    <property type="entry name" value="DEAD"/>
    <property type="match status" value="1"/>
</dbReference>
<feature type="domain" description="Helicase C-terminal" evidence="7">
    <location>
        <begin position="252"/>
        <end position="419"/>
    </location>
</feature>
<keyword evidence="2" id="KW-0378">Hydrolase</keyword>
<evidence type="ECO:0000256" key="4">
    <source>
        <dbReference type="ARBA" id="ARBA00022840"/>
    </source>
</evidence>
<dbReference type="Gene3D" id="3.40.50.300">
    <property type="entry name" value="P-loop containing nucleotide triphosphate hydrolases"/>
    <property type="match status" value="2"/>
</dbReference>
<dbReference type="PANTHER" id="PTHR43519:SF1">
    <property type="entry name" value="ATP-DEPENDENT RNA HELICASE HRPB"/>
    <property type="match status" value="1"/>
</dbReference>
<evidence type="ECO:0000259" key="6">
    <source>
        <dbReference type="PROSITE" id="PS51192"/>
    </source>
</evidence>
<proteinExistence type="predicted"/>
<feature type="region of interest" description="Disordered" evidence="5">
    <location>
        <begin position="16"/>
        <end position="44"/>
    </location>
</feature>
<feature type="domain" description="Helicase ATP-binding" evidence="6">
    <location>
        <begin position="67"/>
        <end position="211"/>
    </location>
</feature>
<reference evidence="8 9" key="1">
    <citation type="journal article" date="2023" name="Nucleic Acids Res.">
        <title>The hologenome of Daphnia magna reveals possible DNA methylation and microbiome-mediated evolution of the host genome.</title>
        <authorList>
            <person name="Chaturvedi A."/>
            <person name="Li X."/>
            <person name="Dhandapani V."/>
            <person name="Marshall H."/>
            <person name="Kissane S."/>
            <person name="Cuenca-Cambronero M."/>
            <person name="Asole G."/>
            <person name="Calvet F."/>
            <person name="Ruiz-Romero M."/>
            <person name="Marangio P."/>
            <person name="Guigo R."/>
            <person name="Rago D."/>
            <person name="Mirbahai L."/>
            <person name="Eastwood N."/>
            <person name="Colbourne J.K."/>
            <person name="Zhou J."/>
            <person name="Mallon E."/>
            <person name="Orsini L."/>
        </authorList>
    </citation>
    <scope>NUCLEOTIDE SEQUENCE [LARGE SCALE GENOMIC DNA]</scope>
    <source>
        <strain evidence="8">LRV0_1</strain>
    </source>
</reference>
<dbReference type="Pfam" id="PF00271">
    <property type="entry name" value="Helicase_C"/>
    <property type="match status" value="1"/>
</dbReference>
<evidence type="ECO:0000259" key="7">
    <source>
        <dbReference type="PROSITE" id="PS51194"/>
    </source>
</evidence>
<dbReference type="InterPro" id="IPR014001">
    <property type="entry name" value="Helicase_ATP-bd"/>
</dbReference>
<dbReference type="Gene3D" id="1.20.120.1080">
    <property type="match status" value="1"/>
</dbReference>
<dbReference type="SMART" id="SM00847">
    <property type="entry name" value="HA2"/>
    <property type="match status" value="1"/>
</dbReference>
<protein>
    <recommendedName>
        <fullName evidence="10">ATP-dependent helicase HrpB</fullName>
    </recommendedName>
</protein>
<dbReference type="EMBL" id="JAOYFB010000041">
    <property type="protein sequence ID" value="KAK4045048.1"/>
    <property type="molecule type" value="Genomic_DNA"/>
</dbReference>
<dbReference type="PROSITE" id="PS51194">
    <property type="entry name" value="HELICASE_CTER"/>
    <property type="match status" value="1"/>
</dbReference>
<dbReference type="InterPro" id="IPR010225">
    <property type="entry name" value="HrpB"/>
</dbReference>
<feature type="compositionally biased region" description="Basic and acidic residues" evidence="5">
    <location>
        <begin position="29"/>
        <end position="39"/>
    </location>
</feature>
<dbReference type="CDD" id="cd18791">
    <property type="entry name" value="SF2_C_RHA"/>
    <property type="match status" value="1"/>
</dbReference>
<feature type="region of interest" description="Disordered" evidence="5">
    <location>
        <begin position="904"/>
        <end position="944"/>
    </location>
</feature>
<keyword evidence="4" id="KW-0067">ATP-binding</keyword>
<dbReference type="PANTHER" id="PTHR43519">
    <property type="entry name" value="ATP-DEPENDENT RNA HELICASE HRPB"/>
    <property type="match status" value="1"/>
</dbReference>
<comment type="caution">
    <text evidence="8">The sequence shown here is derived from an EMBL/GenBank/DDBJ whole genome shotgun (WGS) entry which is preliminary data.</text>
</comment>
<dbReference type="SMART" id="SM00487">
    <property type="entry name" value="DEXDc"/>
    <property type="match status" value="1"/>
</dbReference>
<dbReference type="Pfam" id="PF08482">
    <property type="entry name" value="HrpB_C"/>
    <property type="match status" value="1"/>
</dbReference>